<feature type="region of interest" description="Disordered" evidence="8">
    <location>
        <begin position="200"/>
        <end position="236"/>
    </location>
</feature>
<dbReference type="InterPro" id="IPR039362">
    <property type="entry name" value="ATG29_sf"/>
</dbReference>
<dbReference type="GO" id="GO:0000407">
    <property type="term" value="C:phagophore assembly site"/>
    <property type="evidence" value="ECO:0007669"/>
    <property type="project" value="UniProtKB-SubCell"/>
</dbReference>
<reference evidence="10 11" key="1">
    <citation type="journal article" date="2011" name="Proc. Natl. Acad. Sci. U.S.A.">
        <title>Genome and transcriptome analyses of the mountain pine beetle-fungal symbiont Grosmannia clavigera, a lodgepole pine pathogen.</title>
        <authorList>
            <person name="DiGuistini S."/>
            <person name="Wang Y."/>
            <person name="Liao N.Y."/>
            <person name="Taylor G."/>
            <person name="Tanguay P."/>
            <person name="Feau N."/>
            <person name="Henrissat B."/>
            <person name="Chan S.K."/>
            <person name="Hesse-Orce U."/>
            <person name="Alamouti S.M."/>
            <person name="Tsui C.K.M."/>
            <person name="Docking R.T."/>
            <person name="Levasseur A."/>
            <person name="Haridas S."/>
            <person name="Robertson G."/>
            <person name="Birol I."/>
            <person name="Holt R.A."/>
            <person name="Marra M.A."/>
            <person name="Hamelin R.C."/>
            <person name="Hirst M."/>
            <person name="Jones S.J.M."/>
            <person name="Bohlmann J."/>
            <person name="Breuil C."/>
        </authorList>
    </citation>
    <scope>NUCLEOTIDE SEQUENCE [LARGE SCALE GENOMIC DNA]</scope>
    <source>
        <strain evidence="11">kw1407 / UAMH 11150</strain>
    </source>
</reference>
<feature type="region of interest" description="Disordered" evidence="8">
    <location>
        <begin position="269"/>
        <end position="357"/>
    </location>
</feature>
<dbReference type="Pfam" id="PF18388">
    <property type="entry name" value="ATG29_N"/>
    <property type="match status" value="1"/>
</dbReference>
<keyword evidence="6" id="KW-0072">Autophagy</keyword>
<dbReference type="FunFam" id="1.10.10.2570:FF:000001">
    <property type="entry name" value="Autophagy-related protein 29"/>
    <property type="match status" value="1"/>
</dbReference>
<feature type="compositionally biased region" description="Low complexity" evidence="8">
    <location>
        <begin position="539"/>
        <end position="563"/>
    </location>
</feature>
<dbReference type="Proteomes" id="UP000007796">
    <property type="component" value="Unassembled WGS sequence"/>
</dbReference>
<comment type="subcellular location">
    <subcellularLocation>
        <location evidence="1">Preautophagosomal structure</location>
    </subcellularLocation>
</comment>
<evidence type="ECO:0000256" key="5">
    <source>
        <dbReference type="ARBA" id="ARBA00022927"/>
    </source>
</evidence>
<dbReference type="InterPro" id="IPR039113">
    <property type="entry name" value="ATG29"/>
</dbReference>
<name>F0XB64_GROCL</name>
<feature type="region of interest" description="Disordered" evidence="8">
    <location>
        <begin position="379"/>
        <end position="563"/>
    </location>
</feature>
<dbReference type="GO" id="GO:0000045">
    <property type="term" value="P:autophagosome assembly"/>
    <property type="evidence" value="ECO:0007669"/>
    <property type="project" value="InterPro"/>
</dbReference>
<dbReference type="RefSeq" id="XP_014174435.1">
    <property type="nucleotide sequence ID" value="XM_014318960.1"/>
</dbReference>
<protein>
    <recommendedName>
        <fullName evidence="3">Autophagy-related protein 29</fullName>
    </recommendedName>
</protein>
<evidence type="ECO:0000313" key="10">
    <source>
        <dbReference type="EMBL" id="EFX04953.1"/>
    </source>
</evidence>
<evidence type="ECO:0000256" key="8">
    <source>
        <dbReference type="SAM" id="MobiDB-lite"/>
    </source>
</evidence>
<evidence type="ECO:0000256" key="1">
    <source>
        <dbReference type="ARBA" id="ARBA00004329"/>
    </source>
</evidence>
<dbReference type="GO" id="GO:0015031">
    <property type="term" value="P:protein transport"/>
    <property type="evidence" value="ECO:0007669"/>
    <property type="project" value="UniProtKB-KW"/>
</dbReference>
<evidence type="ECO:0000256" key="3">
    <source>
        <dbReference type="ARBA" id="ARBA00013784"/>
    </source>
</evidence>
<proteinExistence type="inferred from homology"/>
<evidence type="ECO:0000256" key="2">
    <source>
        <dbReference type="ARBA" id="ARBA00010082"/>
    </source>
</evidence>
<feature type="compositionally biased region" description="Polar residues" evidence="8">
    <location>
        <begin position="209"/>
        <end position="220"/>
    </location>
</feature>
<organism evidence="11">
    <name type="scientific">Grosmannia clavigera (strain kw1407 / UAMH 11150)</name>
    <name type="common">Blue stain fungus</name>
    <name type="synonym">Graphiocladiella clavigera</name>
    <dbReference type="NCBI Taxonomy" id="655863"/>
    <lineage>
        <taxon>Eukaryota</taxon>
        <taxon>Fungi</taxon>
        <taxon>Dikarya</taxon>
        <taxon>Ascomycota</taxon>
        <taxon>Pezizomycotina</taxon>
        <taxon>Sordariomycetes</taxon>
        <taxon>Sordariomycetidae</taxon>
        <taxon>Ophiostomatales</taxon>
        <taxon>Ophiostomataceae</taxon>
        <taxon>Leptographium</taxon>
    </lineage>
</organism>
<evidence type="ECO:0000256" key="4">
    <source>
        <dbReference type="ARBA" id="ARBA00022448"/>
    </source>
</evidence>
<feature type="region of interest" description="Disordered" evidence="8">
    <location>
        <begin position="1"/>
        <end position="63"/>
    </location>
</feature>
<dbReference type="OrthoDB" id="5245410at2759"/>
<feature type="domain" description="Atg29 N-terminal" evidence="9">
    <location>
        <begin position="64"/>
        <end position="115"/>
    </location>
</feature>
<sequence>MDFDPKHDLSLNLPLSFPGDDDGSEPAETAARQPPRQQTQRQSSVLHFRADGKATESTPPPPTFTVYIRVPGPRNGFVDPPDIDWSSEKDDALWKILSGMSKNDIDWQDLAQQFNATVEFLIVQATILTERQVSQVRAQTRRVTSLGARDTPVNSPLLPPGERPPSVAARAATPTLASEAMGRTLSKNGMSRKLSAEAMRRTPSGGGANTNTVARVSNFGSRGGSRRPSMAMEGSATGGFLPASSAKLAANPIDGRFARVRSRFAAMSIDSTRAPTDEQPAAEASSTPGRPNAIRHHNKYDSEDVDVLSPAATSSQASSDSESDSSTPSQPVMSRIFKRPPGYPQQDDFDAHGSTDTARAGVRTTGRYGAAVGLGIASPDSAGSDGGDESETQPAFLPFKTPTLAATVTGRPANRVKRAPSPSSSSASASPTTKTFKSPAVATTGTRAIVQPGVASASVATTASSPAAAARLHPSRLPLMRASPSTLHHNRNLSAGPSPGSRRRSGYSREGSETGTTPSMGSSFSDLDDEALASRVEDTSSVQSDAQSSSTMASSSTMSRRLR</sequence>
<feature type="compositionally biased region" description="Low complexity" evidence="8">
    <location>
        <begin position="419"/>
        <end position="431"/>
    </location>
</feature>
<evidence type="ECO:0000259" key="9">
    <source>
        <dbReference type="Pfam" id="PF18388"/>
    </source>
</evidence>
<feature type="compositionally biased region" description="Polar residues" evidence="8">
    <location>
        <begin position="432"/>
        <end position="446"/>
    </location>
</feature>
<dbReference type="HOGENOM" id="CLU_027589_1_0_1"/>
<evidence type="ECO:0000313" key="11">
    <source>
        <dbReference type="Proteomes" id="UP000007796"/>
    </source>
</evidence>
<dbReference type="eggNOG" id="ENOG502S3V4">
    <property type="taxonomic scope" value="Eukaryota"/>
</dbReference>
<dbReference type="PANTHER" id="PTHR40012">
    <property type="entry name" value="AUTOPHAGY-RELATED PROTEIN 29"/>
    <property type="match status" value="1"/>
</dbReference>
<comment type="function">
    <text evidence="7">Plays a role in autophagy. Functions at the preautophagosomal structure (PAS) in order to form normal autophagosomes under starvation conditions. Also plays a role in mitophagy and regulation of filamentous growth.</text>
</comment>
<dbReference type="Gene3D" id="1.10.10.2570">
    <property type="match status" value="1"/>
</dbReference>
<dbReference type="InParanoid" id="F0XB64"/>
<dbReference type="PANTHER" id="PTHR40012:SF1">
    <property type="entry name" value="AUTOPHAGY-RELATED PROTEIN 29"/>
    <property type="match status" value="1"/>
</dbReference>
<feature type="region of interest" description="Disordered" evidence="8">
    <location>
        <begin position="144"/>
        <end position="171"/>
    </location>
</feature>
<dbReference type="InterPro" id="IPR040666">
    <property type="entry name" value="Atg29_N"/>
</dbReference>
<evidence type="ECO:0000256" key="7">
    <source>
        <dbReference type="ARBA" id="ARBA00060351"/>
    </source>
</evidence>
<dbReference type="AlphaFoldDB" id="F0XB64"/>
<comment type="similarity">
    <text evidence="2">Belongs to the ATG29 family.</text>
</comment>
<feature type="compositionally biased region" description="Low complexity" evidence="8">
    <location>
        <begin position="454"/>
        <end position="470"/>
    </location>
</feature>
<accession>F0XB64</accession>
<dbReference type="GeneID" id="25978513"/>
<keyword evidence="11" id="KW-1185">Reference proteome</keyword>
<feature type="compositionally biased region" description="Low complexity" evidence="8">
    <location>
        <begin position="309"/>
        <end position="331"/>
    </location>
</feature>
<evidence type="ECO:0000256" key="6">
    <source>
        <dbReference type="ARBA" id="ARBA00023006"/>
    </source>
</evidence>
<feature type="compositionally biased region" description="Low complexity" evidence="8">
    <location>
        <begin position="29"/>
        <end position="42"/>
    </location>
</feature>
<feature type="compositionally biased region" description="Polar residues" evidence="8">
    <location>
        <begin position="483"/>
        <end position="495"/>
    </location>
</feature>
<gene>
    <name evidence="10" type="ORF">CMQ_5215</name>
</gene>
<dbReference type="EMBL" id="GL629756">
    <property type="protein sequence ID" value="EFX04953.1"/>
    <property type="molecule type" value="Genomic_DNA"/>
</dbReference>
<dbReference type="STRING" id="655863.F0XB64"/>
<keyword evidence="5" id="KW-0653">Protein transport</keyword>
<keyword evidence="4" id="KW-0813">Transport</keyword>